<dbReference type="RefSeq" id="WP_161142662.1">
    <property type="nucleotide sequence ID" value="NZ_SPKJ01000153.1"/>
</dbReference>
<accession>A0A964T9M7</accession>
<evidence type="ECO:0000313" key="3">
    <source>
        <dbReference type="Proteomes" id="UP000773614"/>
    </source>
</evidence>
<dbReference type="InterPro" id="IPR011928">
    <property type="entry name" value="Phage_phiJL001_Gp84"/>
</dbReference>
<protein>
    <submittedName>
        <fullName evidence="2">DUF2163 domain-containing protein</fullName>
    </submittedName>
</protein>
<name>A0A964T9M7_9HYPH</name>
<dbReference type="NCBIfam" id="TIGR02218">
    <property type="entry name" value="phg_TIGR02218"/>
    <property type="match status" value="1"/>
</dbReference>
<reference evidence="2" key="1">
    <citation type="submission" date="2019-03" db="EMBL/GenBank/DDBJ databases">
        <title>Afifella sp. nov., isolated from activated sludge.</title>
        <authorList>
            <person name="Li Q."/>
            <person name="Liu Y."/>
        </authorList>
    </citation>
    <scope>NUCLEOTIDE SEQUENCE</scope>
    <source>
        <strain evidence="2">L72</strain>
    </source>
</reference>
<gene>
    <name evidence="2" type="ORF">E4O86_21755</name>
</gene>
<proteinExistence type="predicted"/>
<dbReference type="EMBL" id="SPKJ01000153">
    <property type="protein sequence ID" value="MYZ50339.1"/>
    <property type="molecule type" value="Genomic_DNA"/>
</dbReference>
<feature type="domain" description="Bacteriophage phiJL001 Gp84 C-terminal" evidence="1">
    <location>
        <begin position="195"/>
        <end position="277"/>
    </location>
</feature>
<evidence type="ECO:0000313" key="2">
    <source>
        <dbReference type="EMBL" id="MYZ50339.1"/>
    </source>
</evidence>
<dbReference type="Pfam" id="PF09356">
    <property type="entry name" value="Phage_BR0599"/>
    <property type="match status" value="1"/>
</dbReference>
<dbReference type="Pfam" id="PF09931">
    <property type="entry name" value="Phage_phiJL001_Gp84_N"/>
    <property type="match status" value="1"/>
</dbReference>
<dbReference type="OrthoDB" id="1633386at2"/>
<dbReference type="AlphaFoldDB" id="A0A964T9M7"/>
<dbReference type="InterPro" id="IPR018964">
    <property type="entry name" value="Phage_phiJL001_Gp84_C"/>
</dbReference>
<organism evidence="2 3">
    <name type="scientific">Propylenella binzhouense</name>
    <dbReference type="NCBI Taxonomy" id="2555902"/>
    <lineage>
        <taxon>Bacteria</taxon>
        <taxon>Pseudomonadati</taxon>
        <taxon>Pseudomonadota</taxon>
        <taxon>Alphaproteobacteria</taxon>
        <taxon>Hyphomicrobiales</taxon>
        <taxon>Propylenellaceae</taxon>
        <taxon>Propylenella</taxon>
    </lineage>
</organism>
<dbReference type="Proteomes" id="UP000773614">
    <property type="component" value="Unassembled WGS sequence"/>
</dbReference>
<evidence type="ECO:0000259" key="1">
    <source>
        <dbReference type="Pfam" id="PF09356"/>
    </source>
</evidence>
<comment type="caution">
    <text evidence="2">The sequence shown here is derived from an EMBL/GenBank/DDBJ whole genome shotgun (WGS) entry which is preliminary data.</text>
</comment>
<sequence>MKRFQAQLAAHLASGATTLAWCWKLVRSDGAALGFTDHDRTIAFDGTAYEPATGLDASEAVAHAGFAVGGLEVTGALSSERITGADLEAGLYDDARIETWLVNWADPAQRHLMRIGSIGEVRREDGAFTAEVRGLAHRLDQPQGRLFRFTCDADLGDARCGVSLAGPAFSAVATVSETDGHSWVRSAALAGRADGLFSGGLLTFTSGGNAGRRIEIDRHVSETGGGLLGLWLATVEPIAAGDGFTVTAGCDKRLATCRDRFANVANFRGFPHMPGNDFVLASATRG</sequence>
<keyword evidence="3" id="KW-1185">Reference proteome</keyword>